<dbReference type="eggNOG" id="KOG3156">
    <property type="taxonomic scope" value="Eukaryota"/>
</dbReference>
<evidence type="ECO:0000256" key="2">
    <source>
        <dbReference type="ARBA" id="ARBA00004370"/>
    </source>
</evidence>
<feature type="transmembrane region" description="Helical" evidence="8">
    <location>
        <begin position="205"/>
        <end position="225"/>
    </location>
</feature>
<dbReference type="HOGENOM" id="CLU_063283_3_0_1"/>
<dbReference type="InParanoid" id="F6GWS6"/>
<dbReference type="Gene3D" id="1.20.5.340">
    <property type="match status" value="1"/>
</dbReference>
<dbReference type="Proteomes" id="UP000009183">
    <property type="component" value="Chromosome 4"/>
</dbReference>
<evidence type="ECO:0000313" key="10">
    <source>
        <dbReference type="Proteomes" id="UP000009183"/>
    </source>
</evidence>
<organism evidence="9 10">
    <name type="scientific">Vitis vinifera</name>
    <name type="common">Grape</name>
    <dbReference type="NCBI Taxonomy" id="29760"/>
    <lineage>
        <taxon>Eukaryota</taxon>
        <taxon>Viridiplantae</taxon>
        <taxon>Streptophyta</taxon>
        <taxon>Embryophyta</taxon>
        <taxon>Tracheophyta</taxon>
        <taxon>Spermatophyta</taxon>
        <taxon>Magnoliopsida</taxon>
        <taxon>eudicotyledons</taxon>
        <taxon>Gunneridae</taxon>
        <taxon>Pentapetalae</taxon>
        <taxon>rosids</taxon>
        <taxon>Vitales</taxon>
        <taxon>Vitaceae</taxon>
        <taxon>Viteae</taxon>
        <taxon>Vitis</taxon>
    </lineage>
</organism>
<evidence type="ECO:0000256" key="5">
    <source>
        <dbReference type="ARBA" id="ARBA00023054"/>
    </source>
</evidence>
<dbReference type="InterPro" id="IPR024461">
    <property type="entry name" value="CCDC90-like"/>
</dbReference>
<proteinExistence type="predicted"/>
<keyword evidence="3 8" id="KW-0812">Transmembrane</keyword>
<dbReference type="PANTHER" id="PTHR14360">
    <property type="entry name" value="PROTEIN FMP32, MITOCHONDRIAL"/>
    <property type="match status" value="1"/>
</dbReference>
<gene>
    <name evidence="9" type="ordered locus">VIT_04s0023g02550</name>
</gene>
<keyword evidence="5" id="KW-0175">Coiled coil</keyword>
<keyword evidence="4 8" id="KW-1133">Transmembrane helix</keyword>
<evidence type="ECO:0000256" key="6">
    <source>
        <dbReference type="ARBA" id="ARBA00023128"/>
    </source>
</evidence>
<reference evidence="10" key="1">
    <citation type="journal article" date="2007" name="Nature">
        <title>The grapevine genome sequence suggests ancestral hexaploidization in major angiosperm phyla.</title>
        <authorList>
            <consortium name="The French-Italian Public Consortium for Grapevine Genome Characterization."/>
            <person name="Jaillon O."/>
            <person name="Aury J.-M."/>
            <person name="Noel B."/>
            <person name="Policriti A."/>
            <person name="Clepet C."/>
            <person name="Casagrande A."/>
            <person name="Choisne N."/>
            <person name="Aubourg S."/>
            <person name="Vitulo N."/>
            <person name="Jubin C."/>
            <person name="Vezzi A."/>
            <person name="Legeai F."/>
            <person name="Hugueney P."/>
            <person name="Dasilva C."/>
            <person name="Horner D."/>
            <person name="Mica E."/>
            <person name="Jublot D."/>
            <person name="Poulain J."/>
            <person name="Bruyere C."/>
            <person name="Billault A."/>
            <person name="Segurens B."/>
            <person name="Gouyvenoux M."/>
            <person name="Ugarte E."/>
            <person name="Cattonaro F."/>
            <person name="Anthouard V."/>
            <person name="Vico V."/>
            <person name="Del Fabbro C."/>
            <person name="Alaux M."/>
            <person name="Di Gaspero G."/>
            <person name="Dumas V."/>
            <person name="Felice N."/>
            <person name="Paillard S."/>
            <person name="Juman I."/>
            <person name="Moroldo M."/>
            <person name="Scalabrin S."/>
            <person name="Canaguier A."/>
            <person name="Le Clainche I."/>
            <person name="Malacrida G."/>
            <person name="Durand E."/>
            <person name="Pesole G."/>
            <person name="Laucou V."/>
            <person name="Chatelet P."/>
            <person name="Merdinoglu D."/>
            <person name="Delledonne M."/>
            <person name="Pezzotti M."/>
            <person name="Lecharny A."/>
            <person name="Scarpelli C."/>
            <person name="Artiguenave F."/>
            <person name="Pe M.E."/>
            <person name="Valle G."/>
            <person name="Morgante M."/>
            <person name="Caboche M."/>
            <person name="Adam-Blondon A.-F."/>
            <person name="Weissenbach J."/>
            <person name="Quetier F."/>
            <person name="Wincker P."/>
        </authorList>
    </citation>
    <scope>NUCLEOTIDE SEQUENCE [LARGE SCALE GENOMIC DNA]</scope>
    <source>
        <strain evidence="10">cv. Pinot noir / PN40024</strain>
    </source>
</reference>
<dbReference type="ExpressionAtlas" id="F6GWS6">
    <property type="expression patterns" value="baseline"/>
</dbReference>
<comment type="subcellular location">
    <subcellularLocation>
        <location evidence="2">Membrane</location>
    </subcellularLocation>
    <subcellularLocation>
        <location evidence="1">Mitochondrion</location>
    </subcellularLocation>
</comment>
<keyword evidence="6" id="KW-0496">Mitochondrion</keyword>
<sequence length="233" mass="26601">MGTALYKFKAFSVEGKSNTTSVSSPFGYCRRSDYRPFSQFVKSSGGRLFPVDTLAQKSYMIQECNFYYLSIEFNLDGIRELLMTSTKTEVLTDSLENVAQSLVSKGEIQKIEMTQESNLSKFKSEVESSQGHHFSLLQHETKKLQSDMEKMHNKLRYETDDVTIAIRAEFAYHKAKTDHMYNKLDRGIHALSAEIEATKYDVIKYFIGTIVYISTVGVAVIFRALQKGHDHEP</sequence>
<dbReference type="PaxDb" id="29760-VIT_04s0023g02550.t01"/>
<dbReference type="GO" id="GO:0005739">
    <property type="term" value="C:mitochondrion"/>
    <property type="evidence" value="ECO:0000318"/>
    <property type="project" value="GO_Central"/>
</dbReference>
<evidence type="ECO:0000256" key="3">
    <source>
        <dbReference type="ARBA" id="ARBA00022692"/>
    </source>
</evidence>
<dbReference type="PANTHER" id="PTHR14360:SF1">
    <property type="entry name" value="PROTEIN FMP32, MITOCHONDRIAL"/>
    <property type="match status" value="1"/>
</dbReference>
<evidence type="ECO:0000256" key="8">
    <source>
        <dbReference type="SAM" id="Phobius"/>
    </source>
</evidence>
<protein>
    <recommendedName>
        <fullName evidence="11">Protein FMP32, mitochondrial</fullName>
    </recommendedName>
</protein>
<accession>F6GWS6</accession>
<dbReference type="Pfam" id="PF07798">
    <property type="entry name" value="CCDC90-like"/>
    <property type="match status" value="1"/>
</dbReference>
<evidence type="ECO:0000313" key="9">
    <source>
        <dbReference type="EMBL" id="CCB44411.1"/>
    </source>
</evidence>
<dbReference type="AlphaFoldDB" id="F6GWS6"/>
<keyword evidence="10" id="KW-1185">Reference proteome</keyword>
<evidence type="ECO:0000256" key="1">
    <source>
        <dbReference type="ARBA" id="ARBA00004173"/>
    </source>
</evidence>
<dbReference type="GO" id="GO:0016020">
    <property type="term" value="C:membrane"/>
    <property type="evidence" value="ECO:0007669"/>
    <property type="project" value="UniProtKB-SubCell"/>
</dbReference>
<name>F6GWS6_VITVI</name>
<dbReference type="EMBL" id="FN594959">
    <property type="protein sequence ID" value="CCB44411.1"/>
    <property type="molecule type" value="Genomic_DNA"/>
</dbReference>
<keyword evidence="7 8" id="KW-0472">Membrane</keyword>
<evidence type="ECO:0000256" key="7">
    <source>
        <dbReference type="ARBA" id="ARBA00023136"/>
    </source>
</evidence>
<evidence type="ECO:0008006" key="11">
    <source>
        <dbReference type="Google" id="ProtNLM"/>
    </source>
</evidence>
<evidence type="ECO:0000256" key="4">
    <source>
        <dbReference type="ARBA" id="ARBA00022989"/>
    </source>
</evidence>